<reference evidence="1 2" key="1">
    <citation type="journal article" date="2012" name="Genome Biol.">
        <title>Genome and low-iron response of an oceanic diatom adapted to chronic iron limitation.</title>
        <authorList>
            <person name="Lommer M."/>
            <person name="Specht M."/>
            <person name="Roy A.S."/>
            <person name="Kraemer L."/>
            <person name="Andreson R."/>
            <person name="Gutowska M.A."/>
            <person name="Wolf J."/>
            <person name="Bergner S.V."/>
            <person name="Schilhabel M.B."/>
            <person name="Klostermeier U.C."/>
            <person name="Beiko R.G."/>
            <person name="Rosenstiel P."/>
            <person name="Hippler M."/>
            <person name="Laroche J."/>
        </authorList>
    </citation>
    <scope>NUCLEOTIDE SEQUENCE [LARGE SCALE GENOMIC DNA]</scope>
    <source>
        <strain evidence="1 2">CCMP1005</strain>
    </source>
</reference>
<evidence type="ECO:0000313" key="1">
    <source>
        <dbReference type="EMBL" id="EJK76704.1"/>
    </source>
</evidence>
<dbReference type="AlphaFoldDB" id="K0TI94"/>
<keyword evidence="2" id="KW-1185">Reference proteome</keyword>
<proteinExistence type="predicted"/>
<protein>
    <submittedName>
        <fullName evidence="1">Uncharacterized protein</fullName>
    </submittedName>
</protein>
<accession>K0TI94</accession>
<name>K0TI94_THAOC</name>
<dbReference type="EMBL" id="AGNL01001818">
    <property type="protein sequence ID" value="EJK76704.1"/>
    <property type="molecule type" value="Genomic_DNA"/>
</dbReference>
<feature type="non-terminal residue" evidence="1">
    <location>
        <position position="1"/>
    </location>
</feature>
<comment type="caution">
    <text evidence="1">The sequence shown here is derived from an EMBL/GenBank/DDBJ whole genome shotgun (WGS) entry which is preliminary data.</text>
</comment>
<gene>
    <name evidence="1" type="ORF">THAOC_01519</name>
</gene>
<organism evidence="1 2">
    <name type="scientific">Thalassiosira oceanica</name>
    <name type="common">Marine diatom</name>
    <dbReference type="NCBI Taxonomy" id="159749"/>
    <lineage>
        <taxon>Eukaryota</taxon>
        <taxon>Sar</taxon>
        <taxon>Stramenopiles</taxon>
        <taxon>Ochrophyta</taxon>
        <taxon>Bacillariophyta</taxon>
        <taxon>Coscinodiscophyceae</taxon>
        <taxon>Thalassiosirophycidae</taxon>
        <taxon>Thalassiosirales</taxon>
        <taxon>Thalassiosiraceae</taxon>
        <taxon>Thalassiosira</taxon>
    </lineage>
</organism>
<sequence>DVASSVEGVDRRLNSLHRSKLNELHSRGGLALRLWGLDCEIKRHAELSEMEEHEGKTAIEISEMVIKERWDLKQRKKLYNEVHHREYDGGDL</sequence>
<dbReference type="Proteomes" id="UP000266841">
    <property type="component" value="Unassembled WGS sequence"/>
</dbReference>
<evidence type="ECO:0000313" key="2">
    <source>
        <dbReference type="Proteomes" id="UP000266841"/>
    </source>
</evidence>